<proteinExistence type="predicted"/>
<dbReference type="AlphaFoldDB" id="A0A812XIY5"/>
<sequence>LCLIAGGAGARSDLHIDPLAWTGWNCLIHGRKLWHFYPDVPQNAEAFRPIKRPFGISRGGATATQHCTIGTGWHSDVDLFAHRTAGPKVILQADFERFPHAKGCTPPLEHVQEAGETLIFPGRWWHQTYHLEPTLGFAGQVLNEENLKQVLGHIITWCGLEAEGEEFWRQEPKALIAQVLGEAIDSM</sequence>
<dbReference type="PANTHER" id="PTHR12480">
    <property type="entry name" value="ARGININE DEMETHYLASE AND LYSYL-HYDROXYLASE JMJD"/>
    <property type="match status" value="1"/>
</dbReference>
<comment type="caution">
    <text evidence="2">The sequence shown here is derived from an EMBL/GenBank/DDBJ whole genome shotgun (WGS) entry which is preliminary data.</text>
</comment>
<reference evidence="2" key="1">
    <citation type="submission" date="2021-02" db="EMBL/GenBank/DDBJ databases">
        <authorList>
            <person name="Dougan E. K."/>
            <person name="Rhodes N."/>
            <person name="Thang M."/>
            <person name="Chan C."/>
        </authorList>
    </citation>
    <scope>NUCLEOTIDE SEQUENCE</scope>
</reference>
<dbReference type="GO" id="GO:0005634">
    <property type="term" value="C:nucleus"/>
    <property type="evidence" value="ECO:0007669"/>
    <property type="project" value="TreeGrafter"/>
</dbReference>
<gene>
    <name evidence="2" type="ORF">SPIL2461_LOCUS21258</name>
</gene>
<protein>
    <recommendedName>
        <fullName evidence="1">JmjC domain-containing protein</fullName>
    </recommendedName>
</protein>
<evidence type="ECO:0000259" key="1">
    <source>
        <dbReference type="PROSITE" id="PS51184"/>
    </source>
</evidence>
<dbReference type="Proteomes" id="UP000649617">
    <property type="component" value="Unassembled WGS sequence"/>
</dbReference>
<evidence type="ECO:0000313" key="3">
    <source>
        <dbReference type="Proteomes" id="UP000649617"/>
    </source>
</evidence>
<feature type="non-terminal residue" evidence="2">
    <location>
        <position position="187"/>
    </location>
</feature>
<dbReference type="SUPFAM" id="SSF51197">
    <property type="entry name" value="Clavaminate synthase-like"/>
    <property type="match status" value="1"/>
</dbReference>
<dbReference type="InterPro" id="IPR050910">
    <property type="entry name" value="JMJD6_ArgDemeth/LysHydrox"/>
</dbReference>
<organism evidence="2 3">
    <name type="scientific">Symbiodinium pilosum</name>
    <name type="common">Dinoflagellate</name>
    <dbReference type="NCBI Taxonomy" id="2952"/>
    <lineage>
        <taxon>Eukaryota</taxon>
        <taxon>Sar</taxon>
        <taxon>Alveolata</taxon>
        <taxon>Dinophyceae</taxon>
        <taxon>Suessiales</taxon>
        <taxon>Symbiodiniaceae</taxon>
        <taxon>Symbiodinium</taxon>
    </lineage>
</organism>
<dbReference type="Pfam" id="PF13621">
    <property type="entry name" value="Cupin_8"/>
    <property type="match status" value="1"/>
</dbReference>
<feature type="domain" description="JmjC" evidence="1">
    <location>
        <begin position="1"/>
        <end position="158"/>
    </location>
</feature>
<dbReference type="InterPro" id="IPR041667">
    <property type="entry name" value="Cupin_8"/>
</dbReference>
<dbReference type="InterPro" id="IPR003347">
    <property type="entry name" value="JmjC_dom"/>
</dbReference>
<dbReference type="GO" id="GO:0000987">
    <property type="term" value="F:cis-regulatory region sequence-specific DNA binding"/>
    <property type="evidence" value="ECO:0007669"/>
    <property type="project" value="TreeGrafter"/>
</dbReference>
<dbReference type="EMBL" id="CAJNIZ010046082">
    <property type="protein sequence ID" value="CAE7739189.1"/>
    <property type="molecule type" value="Genomic_DNA"/>
</dbReference>
<evidence type="ECO:0000313" key="2">
    <source>
        <dbReference type="EMBL" id="CAE7739189.1"/>
    </source>
</evidence>
<name>A0A812XIY5_SYMPI</name>
<accession>A0A812XIY5</accession>
<dbReference type="PROSITE" id="PS51184">
    <property type="entry name" value="JMJC"/>
    <property type="match status" value="1"/>
</dbReference>
<dbReference type="PANTHER" id="PTHR12480:SF21">
    <property type="entry name" value="JMJC DOMAIN-CONTAINING PROTEIN 8"/>
    <property type="match status" value="1"/>
</dbReference>
<dbReference type="OrthoDB" id="203487at2759"/>
<keyword evidence="3" id="KW-1185">Reference proteome</keyword>
<dbReference type="Gene3D" id="2.60.120.650">
    <property type="entry name" value="Cupin"/>
    <property type="match status" value="1"/>
</dbReference>